<dbReference type="PANTHER" id="PTHR48022:SF24">
    <property type="entry name" value="HEXOSE TRANSPORTER PROTEIN (AFU_ORTHOLOGUE AFUA_8G04480)"/>
    <property type="match status" value="1"/>
</dbReference>
<dbReference type="RefSeq" id="XP_015464638.1">
    <property type="nucleotide sequence ID" value="XM_015614534.1"/>
</dbReference>
<dbReference type="GO" id="GO:0016020">
    <property type="term" value="C:membrane"/>
    <property type="evidence" value="ECO:0007669"/>
    <property type="project" value="UniProtKB-SubCell"/>
</dbReference>
<evidence type="ECO:0000259" key="9">
    <source>
        <dbReference type="PROSITE" id="PS50850"/>
    </source>
</evidence>
<comment type="caution">
    <text evidence="10">The sequence shown here is derived from an EMBL/GenBank/DDBJ whole genome shotgun (WGS) entry which is preliminary data.</text>
</comment>
<dbReference type="GeneID" id="26842714"/>
<feature type="transmembrane region" description="Helical" evidence="7">
    <location>
        <begin position="100"/>
        <end position="119"/>
    </location>
</feature>
<feature type="chain" id="PRO_5006884437" description="Major facilitator superfamily (MFS) profile domain-containing protein" evidence="8">
    <location>
        <begin position="21"/>
        <end position="140"/>
    </location>
</feature>
<evidence type="ECO:0000256" key="6">
    <source>
        <dbReference type="ARBA" id="ARBA00023136"/>
    </source>
</evidence>
<evidence type="ECO:0000256" key="8">
    <source>
        <dbReference type="SAM" id="SignalP"/>
    </source>
</evidence>
<keyword evidence="5 7" id="KW-1133">Transmembrane helix</keyword>
<accession>A0A0V1PQL7</accession>
<feature type="signal peptide" evidence="8">
    <location>
        <begin position="1"/>
        <end position="20"/>
    </location>
</feature>
<keyword evidence="6 7" id="KW-0472">Membrane</keyword>
<dbReference type="Gene3D" id="1.20.1250.20">
    <property type="entry name" value="MFS general substrate transporter like domains"/>
    <property type="match status" value="1"/>
</dbReference>
<dbReference type="Proteomes" id="UP000054251">
    <property type="component" value="Unassembled WGS sequence"/>
</dbReference>
<dbReference type="GO" id="GO:0005351">
    <property type="term" value="F:carbohydrate:proton symporter activity"/>
    <property type="evidence" value="ECO:0007669"/>
    <property type="project" value="TreeGrafter"/>
</dbReference>
<keyword evidence="8" id="KW-0732">Signal</keyword>
<evidence type="ECO:0000256" key="7">
    <source>
        <dbReference type="SAM" id="Phobius"/>
    </source>
</evidence>
<evidence type="ECO:0000256" key="3">
    <source>
        <dbReference type="ARBA" id="ARBA00022448"/>
    </source>
</evidence>
<keyword evidence="4 7" id="KW-0812">Transmembrane</keyword>
<evidence type="ECO:0000256" key="4">
    <source>
        <dbReference type="ARBA" id="ARBA00022692"/>
    </source>
</evidence>
<dbReference type="InterPro" id="IPR050360">
    <property type="entry name" value="MFS_Sugar_Transporters"/>
</dbReference>
<gene>
    <name evidence="10" type="ORF">AC631_05705</name>
</gene>
<sequence>MLGSLGLMLVTFVIWTILSAINEQTHHENKSLGRGIVAVMYFHSGFYHMLSPIGNTYIMEVVPYTLRGKAALVYSVSSQAWVLFNNYVNNLGLDSISWKYYIVFCVFLFLHMVVIYFFFPETKGLGLKKLPRYLGKIFLI</sequence>
<comment type="similarity">
    <text evidence="2">Belongs to the major facilitator superfamily. Sugar transporter (TC 2.A.1.1) family.</text>
</comment>
<feature type="transmembrane region" description="Helical" evidence="7">
    <location>
        <begin position="36"/>
        <end position="58"/>
    </location>
</feature>
<dbReference type="EMBL" id="LMYN01000259">
    <property type="protein sequence ID" value="KRZ98535.1"/>
    <property type="molecule type" value="Genomic_DNA"/>
</dbReference>
<dbReference type="PROSITE" id="PS50850">
    <property type="entry name" value="MFS"/>
    <property type="match status" value="1"/>
</dbReference>
<dbReference type="OrthoDB" id="4092614at2759"/>
<feature type="domain" description="Major facilitator superfamily (MFS) profile" evidence="9">
    <location>
        <begin position="1"/>
        <end position="140"/>
    </location>
</feature>
<dbReference type="SUPFAM" id="SSF103473">
    <property type="entry name" value="MFS general substrate transporter"/>
    <property type="match status" value="1"/>
</dbReference>
<evidence type="ECO:0000256" key="5">
    <source>
        <dbReference type="ARBA" id="ARBA00022989"/>
    </source>
</evidence>
<keyword evidence="11" id="KW-1185">Reference proteome</keyword>
<feature type="transmembrane region" description="Helical" evidence="7">
    <location>
        <begin position="70"/>
        <end position="88"/>
    </location>
</feature>
<evidence type="ECO:0000256" key="2">
    <source>
        <dbReference type="ARBA" id="ARBA00010992"/>
    </source>
</evidence>
<evidence type="ECO:0000256" key="1">
    <source>
        <dbReference type="ARBA" id="ARBA00004141"/>
    </source>
</evidence>
<evidence type="ECO:0000313" key="11">
    <source>
        <dbReference type="Proteomes" id="UP000054251"/>
    </source>
</evidence>
<comment type="subcellular location">
    <subcellularLocation>
        <location evidence="1">Membrane</location>
        <topology evidence="1">Multi-pass membrane protein</topology>
    </subcellularLocation>
</comment>
<dbReference type="AlphaFoldDB" id="A0A0V1PQL7"/>
<dbReference type="PANTHER" id="PTHR48022">
    <property type="entry name" value="PLASTIDIC GLUCOSE TRANSPORTER 4"/>
    <property type="match status" value="1"/>
</dbReference>
<keyword evidence="3" id="KW-0813">Transport</keyword>
<dbReference type="Pfam" id="PF00083">
    <property type="entry name" value="Sugar_tr"/>
    <property type="match status" value="1"/>
</dbReference>
<proteinExistence type="inferred from homology"/>
<dbReference type="InterPro" id="IPR020846">
    <property type="entry name" value="MFS_dom"/>
</dbReference>
<protein>
    <recommendedName>
        <fullName evidence="9">Major facilitator superfamily (MFS) profile domain-containing protein</fullName>
    </recommendedName>
</protein>
<dbReference type="InterPro" id="IPR005828">
    <property type="entry name" value="MFS_sugar_transport-like"/>
</dbReference>
<reference evidence="10 11" key="1">
    <citation type="submission" date="2015-11" db="EMBL/GenBank/DDBJ databases">
        <title>The genome of Debaryomyces fabryi.</title>
        <authorList>
            <person name="Tafer H."/>
            <person name="Lopandic K."/>
        </authorList>
    </citation>
    <scope>NUCLEOTIDE SEQUENCE [LARGE SCALE GENOMIC DNA]</scope>
    <source>
        <strain evidence="10 11">CBS 789</strain>
    </source>
</reference>
<dbReference type="InterPro" id="IPR036259">
    <property type="entry name" value="MFS_trans_sf"/>
</dbReference>
<evidence type="ECO:0000313" key="10">
    <source>
        <dbReference type="EMBL" id="KRZ98535.1"/>
    </source>
</evidence>
<name>A0A0V1PQL7_9ASCO</name>
<organism evidence="10 11">
    <name type="scientific">Debaryomyces fabryi</name>
    <dbReference type="NCBI Taxonomy" id="58627"/>
    <lineage>
        <taxon>Eukaryota</taxon>
        <taxon>Fungi</taxon>
        <taxon>Dikarya</taxon>
        <taxon>Ascomycota</taxon>
        <taxon>Saccharomycotina</taxon>
        <taxon>Pichiomycetes</taxon>
        <taxon>Debaryomycetaceae</taxon>
        <taxon>Debaryomyces</taxon>
    </lineage>
</organism>